<dbReference type="Proteomes" id="UP001408789">
    <property type="component" value="Unassembled WGS sequence"/>
</dbReference>
<feature type="compositionally biased region" description="Basic and acidic residues" evidence="1">
    <location>
        <begin position="99"/>
        <end position="108"/>
    </location>
</feature>
<protein>
    <submittedName>
        <fullName evidence="2">Uncharacterized protein</fullName>
    </submittedName>
</protein>
<feature type="region of interest" description="Disordered" evidence="1">
    <location>
        <begin position="225"/>
        <end position="263"/>
    </location>
</feature>
<evidence type="ECO:0000313" key="2">
    <source>
        <dbReference type="EMBL" id="KAK9078414.1"/>
    </source>
</evidence>
<sequence length="280" mass="31269">MGKGKRPQYSEPSITTATGGGSASGDPALRALAADIEKFEKNPKAVRDKDASRWDDDDELYAGDLPPSDVRDSMWADEDLLSSDEECCRTDTGGDTGDSTDRADKQRCSTDTGDANDSASADPAVLALAADIEKFEKNPKMFIQGLDLPVYSNKRYQTRWFKKLGQAWKKTPPTSPLAATRLVWDMLKEVHPNRVDVADIRGILNHYGLPQYFKVLEEDWQYSQDKEKDTSRSDDEELYAGDLPPSSWSADEELYGSDLPPSVVRDLMWDDRDLLSSDEE</sequence>
<feature type="compositionally biased region" description="Basic and acidic residues" evidence="1">
    <location>
        <begin position="35"/>
        <end position="54"/>
    </location>
</feature>
<reference evidence="2 3" key="1">
    <citation type="submission" date="2024-04" db="EMBL/GenBank/DDBJ databases">
        <title>The reference genome of an endangered Asteraceae, Deinandra increscens subsp. villosa, native to the Central Coast of California.</title>
        <authorList>
            <person name="Guilliams M."/>
            <person name="Hasenstab-Lehman K."/>
            <person name="Meyer R."/>
            <person name="Mcevoy S."/>
        </authorList>
    </citation>
    <scope>NUCLEOTIDE SEQUENCE [LARGE SCALE GENOMIC DNA]</scope>
    <source>
        <tissue evidence="2">Leaf</tissue>
    </source>
</reference>
<keyword evidence="3" id="KW-1185">Reference proteome</keyword>
<evidence type="ECO:0000313" key="3">
    <source>
        <dbReference type="Proteomes" id="UP001408789"/>
    </source>
</evidence>
<accession>A0AAP0DWH1</accession>
<comment type="caution">
    <text evidence="2">The sequence shown here is derived from an EMBL/GenBank/DDBJ whole genome shotgun (WGS) entry which is preliminary data.</text>
</comment>
<proteinExistence type="predicted"/>
<feature type="compositionally biased region" description="Acidic residues" evidence="1">
    <location>
        <begin position="75"/>
        <end position="85"/>
    </location>
</feature>
<gene>
    <name evidence="2" type="ORF">SSX86_002471</name>
</gene>
<name>A0AAP0DWH1_9ASTR</name>
<dbReference type="AlphaFoldDB" id="A0AAP0DWH1"/>
<dbReference type="EMBL" id="JBCNJP010000006">
    <property type="protein sequence ID" value="KAK9078414.1"/>
    <property type="molecule type" value="Genomic_DNA"/>
</dbReference>
<feature type="region of interest" description="Disordered" evidence="1">
    <location>
        <begin position="1"/>
        <end position="119"/>
    </location>
</feature>
<organism evidence="2 3">
    <name type="scientific">Deinandra increscens subsp. villosa</name>
    <dbReference type="NCBI Taxonomy" id="3103831"/>
    <lineage>
        <taxon>Eukaryota</taxon>
        <taxon>Viridiplantae</taxon>
        <taxon>Streptophyta</taxon>
        <taxon>Embryophyta</taxon>
        <taxon>Tracheophyta</taxon>
        <taxon>Spermatophyta</taxon>
        <taxon>Magnoliopsida</taxon>
        <taxon>eudicotyledons</taxon>
        <taxon>Gunneridae</taxon>
        <taxon>Pentapetalae</taxon>
        <taxon>asterids</taxon>
        <taxon>campanulids</taxon>
        <taxon>Asterales</taxon>
        <taxon>Asteraceae</taxon>
        <taxon>Asteroideae</taxon>
        <taxon>Heliantheae alliance</taxon>
        <taxon>Madieae</taxon>
        <taxon>Madiinae</taxon>
        <taxon>Deinandra</taxon>
    </lineage>
</organism>
<evidence type="ECO:0000256" key="1">
    <source>
        <dbReference type="SAM" id="MobiDB-lite"/>
    </source>
</evidence>